<accession>A0ACC2NEJ5</accession>
<keyword evidence="2" id="KW-1185">Reference proteome</keyword>
<reference evidence="1" key="1">
    <citation type="submission" date="2023-04" db="EMBL/GenBank/DDBJ databases">
        <title>A chromosome-level genome assembly of the parasitoid wasp Eretmocerus hayati.</title>
        <authorList>
            <person name="Zhong Y."/>
            <person name="Liu S."/>
            <person name="Liu Y."/>
        </authorList>
    </citation>
    <scope>NUCLEOTIDE SEQUENCE</scope>
    <source>
        <strain evidence="1">ZJU_SS_LIU_2023</strain>
    </source>
</reference>
<sequence length="117" mass="12882">MRAPTALEVVPKLEGGPKILEGFERGVIKVLGSVTAEVEMDGRKPKSLEFIVVPDAAQGFSALLGRPFAEAKDISFTRLGEELTFANVDPRLFENSSSRVQMRALEEYRIEPEKSTS</sequence>
<dbReference type="EMBL" id="CM056743">
    <property type="protein sequence ID" value="KAJ8669625.1"/>
    <property type="molecule type" value="Genomic_DNA"/>
</dbReference>
<gene>
    <name evidence="1" type="ORF">QAD02_000884</name>
</gene>
<protein>
    <submittedName>
        <fullName evidence="1">Uncharacterized protein</fullName>
    </submittedName>
</protein>
<comment type="caution">
    <text evidence="1">The sequence shown here is derived from an EMBL/GenBank/DDBJ whole genome shotgun (WGS) entry which is preliminary data.</text>
</comment>
<evidence type="ECO:0000313" key="2">
    <source>
        <dbReference type="Proteomes" id="UP001239111"/>
    </source>
</evidence>
<evidence type="ECO:0000313" key="1">
    <source>
        <dbReference type="EMBL" id="KAJ8669625.1"/>
    </source>
</evidence>
<dbReference type="Proteomes" id="UP001239111">
    <property type="component" value="Chromosome 3"/>
</dbReference>
<proteinExistence type="predicted"/>
<name>A0ACC2NEJ5_9HYME</name>
<organism evidence="1 2">
    <name type="scientific">Eretmocerus hayati</name>
    <dbReference type="NCBI Taxonomy" id="131215"/>
    <lineage>
        <taxon>Eukaryota</taxon>
        <taxon>Metazoa</taxon>
        <taxon>Ecdysozoa</taxon>
        <taxon>Arthropoda</taxon>
        <taxon>Hexapoda</taxon>
        <taxon>Insecta</taxon>
        <taxon>Pterygota</taxon>
        <taxon>Neoptera</taxon>
        <taxon>Endopterygota</taxon>
        <taxon>Hymenoptera</taxon>
        <taxon>Apocrita</taxon>
        <taxon>Proctotrupomorpha</taxon>
        <taxon>Chalcidoidea</taxon>
        <taxon>Aphelinidae</taxon>
        <taxon>Aphelininae</taxon>
        <taxon>Eretmocerus</taxon>
    </lineage>
</organism>